<feature type="region of interest" description="Disordered" evidence="1">
    <location>
        <begin position="34"/>
        <end position="90"/>
    </location>
</feature>
<dbReference type="Proteomes" id="UP000595437">
    <property type="component" value="Chromosome 3"/>
</dbReference>
<evidence type="ECO:0000313" key="3">
    <source>
        <dbReference type="Proteomes" id="UP000595437"/>
    </source>
</evidence>
<dbReference type="EMBL" id="CP045892">
    <property type="protein sequence ID" value="QQP52660.1"/>
    <property type="molecule type" value="Genomic_DNA"/>
</dbReference>
<sequence length="90" mass="9614">MIAVAMERTEPKWLVPKNVGRSVPAKAPAIPCVTPTNANATRPAKGVSDGPIRNMPRPMGISAKGTRTRRAETVPLPSPRRGHGNGWPRA</sequence>
<proteinExistence type="predicted"/>
<organism evidence="2 3">
    <name type="scientific">Caligus rogercresseyi</name>
    <name type="common">Sea louse</name>
    <dbReference type="NCBI Taxonomy" id="217165"/>
    <lineage>
        <taxon>Eukaryota</taxon>
        <taxon>Metazoa</taxon>
        <taxon>Ecdysozoa</taxon>
        <taxon>Arthropoda</taxon>
        <taxon>Crustacea</taxon>
        <taxon>Multicrustacea</taxon>
        <taxon>Hexanauplia</taxon>
        <taxon>Copepoda</taxon>
        <taxon>Siphonostomatoida</taxon>
        <taxon>Caligidae</taxon>
        <taxon>Caligus</taxon>
    </lineage>
</organism>
<accession>A0A7T8KBD4</accession>
<reference evidence="3" key="1">
    <citation type="submission" date="2021-01" db="EMBL/GenBank/DDBJ databases">
        <title>Caligus Genome Assembly.</title>
        <authorList>
            <person name="Gallardo-Escarate C."/>
        </authorList>
    </citation>
    <scope>NUCLEOTIDE SEQUENCE [LARGE SCALE GENOMIC DNA]</scope>
</reference>
<evidence type="ECO:0000256" key="1">
    <source>
        <dbReference type="SAM" id="MobiDB-lite"/>
    </source>
</evidence>
<dbReference type="AlphaFoldDB" id="A0A7T8KBD4"/>
<gene>
    <name evidence="2" type="ORF">FKW44_004884</name>
</gene>
<keyword evidence="3" id="KW-1185">Reference proteome</keyword>
<name>A0A7T8KBD4_CALRO</name>
<protein>
    <submittedName>
        <fullName evidence="2">Uncharacterized protein</fullName>
    </submittedName>
</protein>
<evidence type="ECO:0000313" key="2">
    <source>
        <dbReference type="EMBL" id="QQP52660.1"/>
    </source>
</evidence>